<evidence type="ECO:0000313" key="13">
    <source>
        <dbReference type="Proteomes" id="UP000430670"/>
    </source>
</evidence>
<keyword evidence="7" id="KW-0520">NAD</keyword>
<evidence type="ECO:0000256" key="7">
    <source>
        <dbReference type="ARBA" id="ARBA00023027"/>
    </source>
</evidence>
<comment type="similarity">
    <text evidence="2">Belongs to the prephenate/arogenate dehydrogenase family.</text>
</comment>
<evidence type="ECO:0000256" key="6">
    <source>
        <dbReference type="ARBA" id="ARBA00023002"/>
    </source>
</evidence>
<organism evidence="12 13">
    <name type="scientific">Heliobacterium mobile</name>
    <name type="common">Heliobacillus mobilis</name>
    <dbReference type="NCBI Taxonomy" id="28064"/>
    <lineage>
        <taxon>Bacteria</taxon>
        <taxon>Bacillati</taxon>
        <taxon>Bacillota</taxon>
        <taxon>Clostridia</taxon>
        <taxon>Eubacteriales</taxon>
        <taxon>Heliobacteriaceae</taxon>
        <taxon>Heliobacterium</taxon>
    </lineage>
</organism>
<comment type="pathway">
    <text evidence="1">Amino-acid biosynthesis; L-tyrosine biosynthesis; (4-hydroxyphenyl)pyruvate from prephenate (NAD(+) route): step 1/1.</text>
</comment>
<evidence type="ECO:0000256" key="4">
    <source>
        <dbReference type="ARBA" id="ARBA00016891"/>
    </source>
</evidence>
<dbReference type="GO" id="GO:0008977">
    <property type="term" value="F:prephenate dehydrogenase (NAD+) activity"/>
    <property type="evidence" value="ECO:0007669"/>
    <property type="project" value="UniProtKB-EC"/>
</dbReference>
<dbReference type="Gene3D" id="3.30.70.260">
    <property type="match status" value="1"/>
</dbReference>
<evidence type="ECO:0000256" key="2">
    <source>
        <dbReference type="ARBA" id="ARBA00007964"/>
    </source>
</evidence>
<dbReference type="GO" id="GO:0006571">
    <property type="term" value="P:tyrosine biosynthetic process"/>
    <property type="evidence" value="ECO:0007669"/>
    <property type="project" value="UniProtKB-UniPathway"/>
</dbReference>
<dbReference type="UniPathway" id="UPA00122">
    <property type="reaction ID" value="UER00961"/>
</dbReference>
<dbReference type="OrthoDB" id="9802008at2"/>
<dbReference type="InterPro" id="IPR050812">
    <property type="entry name" value="Preph/Arog_dehydrog"/>
</dbReference>
<comment type="caution">
    <text evidence="12">The sequence shown here is derived from an EMBL/GenBank/DDBJ whole genome shotgun (WGS) entry which is preliminary data.</text>
</comment>
<dbReference type="InterPro" id="IPR045865">
    <property type="entry name" value="ACT-like_dom_sf"/>
</dbReference>
<dbReference type="FunFam" id="3.40.50.720:FF:000208">
    <property type="entry name" value="Prephenate dehydrogenase"/>
    <property type="match status" value="1"/>
</dbReference>
<dbReference type="EC" id="1.3.1.12" evidence="3"/>
<dbReference type="InterPro" id="IPR002912">
    <property type="entry name" value="ACT_dom"/>
</dbReference>
<evidence type="ECO:0000256" key="8">
    <source>
        <dbReference type="ARBA" id="ARBA00023141"/>
    </source>
</evidence>
<dbReference type="RefSeq" id="WP_155474559.1">
    <property type="nucleotide sequence ID" value="NZ_WNKU01000001.1"/>
</dbReference>
<proteinExistence type="inferred from homology"/>
<accession>A0A6I3SBG0</accession>
<dbReference type="SUPFAM" id="SSF48179">
    <property type="entry name" value="6-phosphogluconate dehydrogenase C-terminal domain-like"/>
    <property type="match status" value="1"/>
</dbReference>
<feature type="domain" description="ACT" evidence="11">
    <location>
        <begin position="310"/>
        <end position="379"/>
    </location>
</feature>
<dbReference type="SUPFAM" id="SSF55021">
    <property type="entry name" value="ACT-like"/>
    <property type="match status" value="1"/>
</dbReference>
<keyword evidence="8" id="KW-0057">Aromatic amino acid biosynthesis</keyword>
<sequence>MKQPFALSPIKRVAIIGLGLIGGSLGMALTQGRIVEEVIGFDQDEEALSLALSTQTVHRVERNMAEAVQNADLVIMATPVCTYPSIVAAIKTSLRPGTIVTDVGSTKSWVMDQMKRLLPEGIAFVGGHPMAGSEKKGIRGADRYLLENAVYVLTPDRDTVPEAIDAVKAIMCAVGARVLKLSPLEHDQMVAVVSHLPHMVAVALVETLSEVAKSYTQAPMLAAGGFRDTTRVAAGDPRMWVDIAKTNREPLLHTIGLFRRALDRLESEIGGCSSDGTDQVASLQNTLSHARDVRLAIPGKAKGVLPGIHEVVVTVPDKPGVIGNMARILGEAGINIADIEILRVRERDGGTIRIGFYEAEEADRAVEVLAASAVIVKRL</sequence>
<name>A0A6I3SBG0_HELMO</name>
<keyword evidence="6" id="KW-0560">Oxidoreductase</keyword>
<dbReference type="PROSITE" id="PS51671">
    <property type="entry name" value="ACT"/>
    <property type="match status" value="1"/>
</dbReference>
<dbReference type="Pfam" id="PF20463">
    <property type="entry name" value="PDH_C"/>
    <property type="match status" value="1"/>
</dbReference>
<dbReference type="GO" id="GO:0004665">
    <property type="term" value="F:prephenate dehydrogenase (NADP+) activity"/>
    <property type="evidence" value="ECO:0007669"/>
    <property type="project" value="InterPro"/>
</dbReference>
<dbReference type="InterPro" id="IPR003099">
    <property type="entry name" value="Prephen_DH"/>
</dbReference>
<dbReference type="Pfam" id="PF01842">
    <property type="entry name" value="ACT"/>
    <property type="match status" value="1"/>
</dbReference>
<evidence type="ECO:0000313" key="12">
    <source>
        <dbReference type="EMBL" id="MTV47433.1"/>
    </source>
</evidence>
<dbReference type="InterPro" id="IPR046825">
    <property type="entry name" value="PDH_C"/>
</dbReference>
<keyword evidence="5" id="KW-0827">Tyrosine biosynthesis</keyword>
<dbReference type="PANTHER" id="PTHR21363:SF0">
    <property type="entry name" value="PREPHENATE DEHYDROGENASE [NADP(+)]"/>
    <property type="match status" value="1"/>
</dbReference>
<evidence type="ECO:0000256" key="5">
    <source>
        <dbReference type="ARBA" id="ARBA00022498"/>
    </source>
</evidence>
<reference evidence="12 13" key="1">
    <citation type="submission" date="2019-11" db="EMBL/GenBank/DDBJ databases">
        <title>Whole-genome sequence of a the green, strictly anaerobic photosynthetic bacterium Heliobacillus mobilis DSM 6151.</title>
        <authorList>
            <person name="Kyndt J.A."/>
            <person name="Meyer T.E."/>
        </authorList>
    </citation>
    <scope>NUCLEOTIDE SEQUENCE [LARGE SCALE GENOMIC DNA]</scope>
    <source>
        <strain evidence="12 13">DSM 6151</strain>
    </source>
</reference>
<keyword evidence="13" id="KW-1185">Reference proteome</keyword>
<protein>
    <recommendedName>
        <fullName evidence="4">Prephenate dehydrogenase</fullName>
        <ecNumber evidence="3">1.3.1.12</ecNumber>
    </recommendedName>
</protein>
<dbReference type="Proteomes" id="UP000430670">
    <property type="component" value="Unassembled WGS sequence"/>
</dbReference>
<dbReference type="CDD" id="cd04909">
    <property type="entry name" value="ACT_PDH-BS"/>
    <property type="match status" value="1"/>
</dbReference>
<evidence type="ECO:0000256" key="1">
    <source>
        <dbReference type="ARBA" id="ARBA00005067"/>
    </source>
</evidence>
<dbReference type="AlphaFoldDB" id="A0A6I3SBG0"/>
<dbReference type="InterPro" id="IPR008927">
    <property type="entry name" value="6-PGluconate_DH-like_C_sf"/>
</dbReference>
<evidence type="ECO:0000256" key="3">
    <source>
        <dbReference type="ARBA" id="ARBA00012068"/>
    </source>
</evidence>
<comment type="catalytic activity">
    <reaction evidence="9">
        <text>prephenate + NAD(+) = 3-(4-hydroxyphenyl)pyruvate + CO2 + NADH</text>
        <dbReference type="Rhea" id="RHEA:13869"/>
        <dbReference type="ChEBI" id="CHEBI:16526"/>
        <dbReference type="ChEBI" id="CHEBI:29934"/>
        <dbReference type="ChEBI" id="CHEBI:36242"/>
        <dbReference type="ChEBI" id="CHEBI:57540"/>
        <dbReference type="ChEBI" id="CHEBI:57945"/>
        <dbReference type="EC" id="1.3.1.12"/>
    </reaction>
</comment>
<dbReference type="PANTHER" id="PTHR21363">
    <property type="entry name" value="PREPHENATE DEHYDROGENASE"/>
    <property type="match status" value="1"/>
</dbReference>
<evidence type="ECO:0000259" key="11">
    <source>
        <dbReference type="PROSITE" id="PS51671"/>
    </source>
</evidence>
<dbReference type="InterPro" id="IPR046826">
    <property type="entry name" value="PDH_N"/>
</dbReference>
<evidence type="ECO:0000259" key="10">
    <source>
        <dbReference type="PROSITE" id="PS51176"/>
    </source>
</evidence>
<dbReference type="EMBL" id="WNKU01000001">
    <property type="protein sequence ID" value="MTV47433.1"/>
    <property type="molecule type" value="Genomic_DNA"/>
</dbReference>
<dbReference type="SUPFAM" id="SSF51735">
    <property type="entry name" value="NAD(P)-binding Rossmann-fold domains"/>
    <property type="match status" value="1"/>
</dbReference>
<dbReference type="Gene3D" id="1.10.3660.10">
    <property type="entry name" value="6-phosphogluconate dehydrogenase C-terminal like domain"/>
    <property type="match status" value="1"/>
</dbReference>
<feature type="domain" description="Prephenate/arogenate dehydrogenase" evidence="10">
    <location>
        <begin position="11"/>
        <end position="299"/>
    </location>
</feature>
<keyword evidence="8" id="KW-0028">Amino-acid biosynthesis</keyword>
<evidence type="ECO:0000256" key="9">
    <source>
        <dbReference type="ARBA" id="ARBA00049260"/>
    </source>
</evidence>
<dbReference type="GO" id="GO:0070403">
    <property type="term" value="F:NAD+ binding"/>
    <property type="evidence" value="ECO:0007669"/>
    <property type="project" value="InterPro"/>
</dbReference>
<dbReference type="Gene3D" id="3.40.50.720">
    <property type="entry name" value="NAD(P)-binding Rossmann-like Domain"/>
    <property type="match status" value="1"/>
</dbReference>
<gene>
    <name evidence="12" type="ORF">GJ688_00385</name>
</gene>
<dbReference type="InterPro" id="IPR036291">
    <property type="entry name" value="NAD(P)-bd_dom_sf"/>
</dbReference>
<dbReference type="Pfam" id="PF02153">
    <property type="entry name" value="PDH_N"/>
    <property type="match status" value="1"/>
</dbReference>
<dbReference type="PROSITE" id="PS51176">
    <property type="entry name" value="PDH_ADH"/>
    <property type="match status" value="1"/>
</dbReference>